<evidence type="ECO:0000313" key="3">
    <source>
        <dbReference type="Proteomes" id="UP001610432"/>
    </source>
</evidence>
<accession>A0ABR4LME7</accession>
<reference evidence="2 3" key="1">
    <citation type="submission" date="2024-07" db="EMBL/GenBank/DDBJ databases">
        <title>Section-level genome sequencing and comparative genomics of Aspergillus sections Usti and Cavernicolus.</title>
        <authorList>
            <consortium name="Lawrence Berkeley National Laboratory"/>
            <person name="Nybo J.L."/>
            <person name="Vesth T.C."/>
            <person name="Theobald S."/>
            <person name="Frisvad J.C."/>
            <person name="Larsen T.O."/>
            <person name="Kjaerboelling I."/>
            <person name="Rothschild-Mancinelli K."/>
            <person name="Lyhne E.K."/>
            <person name="Kogle M.E."/>
            <person name="Barry K."/>
            <person name="Clum A."/>
            <person name="Na H."/>
            <person name="Ledsgaard L."/>
            <person name="Lin J."/>
            <person name="Lipzen A."/>
            <person name="Kuo A."/>
            <person name="Riley R."/>
            <person name="Mondo S."/>
            <person name="Labutti K."/>
            <person name="Haridas S."/>
            <person name="Pangalinan J."/>
            <person name="Salamov A.A."/>
            <person name="Simmons B.A."/>
            <person name="Magnuson J.K."/>
            <person name="Chen J."/>
            <person name="Drula E."/>
            <person name="Henrissat B."/>
            <person name="Wiebenga A."/>
            <person name="Lubbers R.J."/>
            <person name="Gomes A.C."/>
            <person name="Macurrencykelacurrency M.R."/>
            <person name="Stajich J."/>
            <person name="Grigoriev I.V."/>
            <person name="Mortensen U.H."/>
            <person name="De Vries R.P."/>
            <person name="Baker S.E."/>
            <person name="Andersen M.R."/>
        </authorList>
    </citation>
    <scope>NUCLEOTIDE SEQUENCE [LARGE SCALE GENOMIC DNA]</scope>
    <source>
        <strain evidence="2 3">CBS 449.75</strain>
    </source>
</reference>
<organism evidence="2 3">
    <name type="scientific">Aspergillus lucknowensis</name>
    <dbReference type="NCBI Taxonomy" id="176173"/>
    <lineage>
        <taxon>Eukaryota</taxon>
        <taxon>Fungi</taxon>
        <taxon>Dikarya</taxon>
        <taxon>Ascomycota</taxon>
        <taxon>Pezizomycotina</taxon>
        <taxon>Eurotiomycetes</taxon>
        <taxon>Eurotiomycetidae</taxon>
        <taxon>Eurotiales</taxon>
        <taxon>Aspergillaceae</taxon>
        <taxon>Aspergillus</taxon>
        <taxon>Aspergillus subgen. Nidulantes</taxon>
    </lineage>
</organism>
<evidence type="ECO:0000313" key="2">
    <source>
        <dbReference type="EMBL" id="KAL2865713.1"/>
    </source>
</evidence>
<dbReference type="GeneID" id="98144610"/>
<keyword evidence="1" id="KW-1133">Transmembrane helix</keyword>
<dbReference type="EMBL" id="JBFXLQ010000030">
    <property type="protein sequence ID" value="KAL2865713.1"/>
    <property type="molecule type" value="Genomic_DNA"/>
</dbReference>
<gene>
    <name evidence="2" type="ORF">BJX67DRAFT_357928</name>
</gene>
<feature type="transmembrane region" description="Helical" evidence="1">
    <location>
        <begin position="39"/>
        <end position="57"/>
    </location>
</feature>
<dbReference type="Proteomes" id="UP001610432">
    <property type="component" value="Unassembled WGS sequence"/>
</dbReference>
<keyword evidence="1" id="KW-0472">Membrane</keyword>
<keyword evidence="3" id="KW-1185">Reference proteome</keyword>
<keyword evidence="1" id="KW-0812">Transmembrane</keyword>
<evidence type="ECO:0000256" key="1">
    <source>
        <dbReference type="SAM" id="Phobius"/>
    </source>
</evidence>
<protein>
    <submittedName>
        <fullName evidence="2">Uncharacterized protein</fullName>
    </submittedName>
</protein>
<dbReference type="RefSeq" id="XP_070884692.1">
    <property type="nucleotide sequence ID" value="XM_071029538.1"/>
</dbReference>
<name>A0ABR4LME7_9EURO</name>
<sequence>MTFLHAYSSISDRYDLTAAIVTVSIFRDHGNSLVGELSGRMYLVIFFFPFFVSVRLYKKLLSAVRMTSAARCRVGLTISPKNREGIFLDR</sequence>
<comment type="caution">
    <text evidence="2">The sequence shown here is derived from an EMBL/GenBank/DDBJ whole genome shotgun (WGS) entry which is preliminary data.</text>
</comment>
<proteinExistence type="predicted"/>